<comment type="caution">
    <text evidence="1">The sequence shown here is derived from an EMBL/GenBank/DDBJ whole genome shotgun (WGS) entry which is preliminary data.</text>
</comment>
<sequence>MNYQIRYVHVLINCEGLSVAFVHSLNDNCVVRSLDPDRVASKLRRRMLFPIPAAAITTRRIIARIKSVALLLKLNRASIQRLPCFGKSKRGPTHLRLVAERPIWTSSWNSGKTIYITDDHFYVIVPRMFLVPHTAVSTKLANMSDVIFKGAEIRDSIALTSISPQLQVNQSRSCEPPCVISHRRFLIIGAILTSGLVTTLITIKFFSKSDLVDVRNPGKVETKFEGQISLSHSHDNQLTVNSATDLKDLTFEQDTVVVEELDEEYIESYSLIISEHTNIKNLTIFGPISHFPQVAVVSCSKIPAGLLLNNSHGCCLHYNR</sequence>
<evidence type="ECO:0000313" key="1">
    <source>
        <dbReference type="EMBL" id="CAG7817246.1"/>
    </source>
</evidence>
<protein>
    <submittedName>
        <fullName evidence="1">Uncharacterized protein</fullName>
    </submittedName>
</protein>
<dbReference type="EMBL" id="CAJVCH010389629">
    <property type="protein sequence ID" value="CAG7817246.1"/>
    <property type="molecule type" value="Genomic_DNA"/>
</dbReference>
<dbReference type="Proteomes" id="UP000708208">
    <property type="component" value="Unassembled WGS sequence"/>
</dbReference>
<dbReference type="AlphaFoldDB" id="A0A8J2KG17"/>
<organism evidence="1 2">
    <name type="scientific">Allacma fusca</name>
    <dbReference type="NCBI Taxonomy" id="39272"/>
    <lineage>
        <taxon>Eukaryota</taxon>
        <taxon>Metazoa</taxon>
        <taxon>Ecdysozoa</taxon>
        <taxon>Arthropoda</taxon>
        <taxon>Hexapoda</taxon>
        <taxon>Collembola</taxon>
        <taxon>Symphypleona</taxon>
        <taxon>Sminthuridae</taxon>
        <taxon>Allacma</taxon>
    </lineage>
</organism>
<proteinExistence type="predicted"/>
<dbReference type="OrthoDB" id="8298626at2759"/>
<accession>A0A8J2KG17</accession>
<gene>
    <name evidence="1" type="ORF">AFUS01_LOCUS27824</name>
</gene>
<name>A0A8J2KG17_9HEXA</name>
<reference evidence="1" key="1">
    <citation type="submission" date="2021-06" db="EMBL/GenBank/DDBJ databases">
        <authorList>
            <person name="Hodson N. C."/>
            <person name="Mongue J. A."/>
            <person name="Jaron S. K."/>
        </authorList>
    </citation>
    <scope>NUCLEOTIDE SEQUENCE</scope>
</reference>
<keyword evidence="2" id="KW-1185">Reference proteome</keyword>
<evidence type="ECO:0000313" key="2">
    <source>
        <dbReference type="Proteomes" id="UP000708208"/>
    </source>
</evidence>